<name>A0ABX9QFM9_9BACT</name>
<keyword evidence="2" id="KW-1185">Reference proteome</keyword>
<dbReference type="Proteomes" id="UP000278907">
    <property type="component" value="Unassembled WGS sequence"/>
</dbReference>
<dbReference type="RefSeq" id="WP_279637104.1">
    <property type="nucleotide sequence ID" value="NZ_RAWI01000155.1"/>
</dbReference>
<comment type="caution">
    <text evidence="1">The sequence shown here is derived from an EMBL/GenBank/DDBJ whole genome shotgun (WGS) entry which is preliminary data.</text>
</comment>
<protein>
    <submittedName>
        <fullName evidence="1">Uncharacterized protein</fullName>
    </submittedName>
</protein>
<proteinExistence type="predicted"/>
<accession>A0ABX9QFM9</accession>
<evidence type="ECO:0000313" key="2">
    <source>
        <dbReference type="Proteomes" id="UP000278907"/>
    </source>
</evidence>
<feature type="non-terminal residue" evidence="1">
    <location>
        <position position="1"/>
    </location>
</feature>
<dbReference type="NCBIfam" id="NF041244">
    <property type="entry name" value="IglI_fam"/>
    <property type="match status" value="1"/>
</dbReference>
<dbReference type="EMBL" id="RAWI01000155">
    <property type="protein sequence ID" value="RKI06260.1"/>
    <property type="molecule type" value="Genomic_DNA"/>
</dbReference>
<gene>
    <name evidence="1" type="ORF">D7Y13_20505</name>
</gene>
<organism evidence="1 2">
    <name type="scientific">Corallococcus praedator</name>
    <dbReference type="NCBI Taxonomy" id="2316724"/>
    <lineage>
        <taxon>Bacteria</taxon>
        <taxon>Pseudomonadati</taxon>
        <taxon>Myxococcota</taxon>
        <taxon>Myxococcia</taxon>
        <taxon>Myxococcales</taxon>
        <taxon>Cystobacterineae</taxon>
        <taxon>Myxococcaceae</taxon>
        <taxon>Corallococcus</taxon>
    </lineage>
</organism>
<reference evidence="1 2" key="1">
    <citation type="submission" date="2018-09" db="EMBL/GenBank/DDBJ databases">
        <authorList>
            <person name="Livingstone P.G."/>
            <person name="Whitworth D.E."/>
        </authorList>
    </citation>
    <scope>NUCLEOTIDE SEQUENCE [LARGE SCALE GENOMIC DNA]</scope>
    <source>
        <strain evidence="1 2">CA031B</strain>
    </source>
</reference>
<sequence>AGPSLPMSPALAQLVRKLSAFEALVAREDFVKASVIAVDVLATVERFDPRVYLPMLFSGFFNGLSQHADAIEPLLHGTESLGFRALDQLYRVDLDAFLVAPQRQARNPGYEE</sequence>
<evidence type="ECO:0000313" key="1">
    <source>
        <dbReference type="EMBL" id="RKI06260.1"/>
    </source>
</evidence>